<dbReference type="GO" id="GO:0009734">
    <property type="term" value="P:auxin-activated signaling pathway"/>
    <property type="evidence" value="ECO:0007669"/>
    <property type="project" value="UniProtKB-UniRule"/>
</dbReference>
<name>A0AAD9ZJC0_9ROSI</name>
<keyword evidence="3 6" id="KW-0804">Transcription</keyword>
<feature type="domain" description="PB1" evidence="8">
    <location>
        <begin position="279"/>
        <end position="370"/>
    </location>
</feature>
<keyword evidence="6" id="KW-0678">Repressor</keyword>
<dbReference type="GO" id="GO:0006355">
    <property type="term" value="P:regulation of DNA-templated transcription"/>
    <property type="evidence" value="ECO:0007669"/>
    <property type="project" value="InterPro"/>
</dbReference>
<dbReference type="PANTHER" id="PTHR31384:SF1">
    <property type="entry name" value="AUXIN RESPONSE FACTOR 9"/>
    <property type="match status" value="1"/>
</dbReference>
<keyword evidence="7" id="KW-0472">Membrane</keyword>
<keyword evidence="7" id="KW-0812">Transmembrane</keyword>
<dbReference type="GO" id="GO:0003677">
    <property type="term" value="F:DNA binding"/>
    <property type="evidence" value="ECO:0007669"/>
    <property type="project" value="InterPro"/>
</dbReference>
<keyword evidence="10" id="KW-1185">Reference proteome</keyword>
<dbReference type="PROSITE" id="PS51745">
    <property type="entry name" value="PB1"/>
    <property type="match status" value="1"/>
</dbReference>
<feature type="transmembrane region" description="Helical" evidence="7">
    <location>
        <begin position="113"/>
        <end position="133"/>
    </location>
</feature>
<comment type="subunit">
    <text evidence="6">Homodimers and heterodimers.</text>
</comment>
<comment type="similarity">
    <text evidence="6">Belongs to the Aux/IAA family.</text>
</comment>
<keyword evidence="5 6" id="KW-0927">Auxin signaling pathway</keyword>
<comment type="caution">
    <text evidence="9">The sequence shown here is derived from an EMBL/GenBank/DDBJ whole genome shotgun (WGS) entry which is preliminary data.</text>
</comment>
<comment type="subcellular location">
    <subcellularLocation>
        <location evidence="1 6">Nucleus</location>
    </subcellularLocation>
</comment>
<keyword evidence="4 6" id="KW-0539">Nucleus</keyword>
<gene>
    <name evidence="9" type="ORF">Dsin_030326</name>
</gene>
<evidence type="ECO:0000256" key="1">
    <source>
        <dbReference type="ARBA" id="ARBA00004123"/>
    </source>
</evidence>
<evidence type="ECO:0000313" key="10">
    <source>
        <dbReference type="Proteomes" id="UP001281410"/>
    </source>
</evidence>
<feature type="transmembrane region" description="Helical" evidence="7">
    <location>
        <begin position="153"/>
        <end position="172"/>
    </location>
</feature>
<dbReference type="GO" id="GO:0005634">
    <property type="term" value="C:nucleus"/>
    <property type="evidence" value="ECO:0007669"/>
    <property type="project" value="UniProtKB-SubCell"/>
</dbReference>
<evidence type="ECO:0000256" key="4">
    <source>
        <dbReference type="ARBA" id="ARBA00023242"/>
    </source>
</evidence>
<evidence type="ECO:0000256" key="2">
    <source>
        <dbReference type="ARBA" id="ARBA00023015"/>
    </source>
</evidence>
<protein>
    <recommendedName>
        <fullName evidence="6">Auxin-responsive protein</fullName>
    </recommendedName>
</protein>
<organism evidence="9 10">
    <name type="scientific">Dipteronia sinensis</name>
    <dbReference type="NCBI Taxonomy" id="43782"/>
    <lineage>
        <taxon>Eukaryota</taxon>
        <taxon>Viridiplantae</taxon>
        <taxon>Streptophyta</taxon>
        <taxon>Embryophyta</taxon>
        <taxon>Tracheophyta</taxon>
        <taxon>Spermatophyta</taxon>
        <taxon>Magnoliopsida</taxon>
        <taxon>eudicotyledons</taxon>
        <taxon>Gunneridae</taxon>
        <taxon>Pentapetalae</taxon>
        <taxon>rosids</taxon>
        <taxon>malvids</taxon>
        <taxon>Sapindales</taxon>
        <taxon>Sapindaceae</taxon>
        <taxon>Hippocastanoideae</taxon>
        <taxon>Acereae</taxon>
        <taxon>Dipteronia</taxon>
    </lineage>
</organism>
<reference evidence="9" key="1">
    <citation type="journal article" date="2023" name="Plant J.">
        <title>Genome sequences and population genomics provide insights into the demographic history, inbreeding, and mutation load of two 'living fossil' tree species of Dipteronia.</title>
        <authorList>
            <person name="Feng Y."/>
            <person name="Comes H.P."/>
            <person name="Chen J."/>
            <person name="Zhu S."/>
            <person name="Lu R."/>
            <person name="Zhang X."/>
            <person name="Li P."/>
            <person name="Qiu J."/>
            <person name="Olsen K.M."/>
            <person name="Qiu Y."/>
        </authorList>
    </citation>
    <scope>NUCLEOTIDE SEQUENCE</scope>
    <source>
        <strain evidence="9">NBL</strain>
    </source>
</reference>
<evidence type="ECO:0000256" key="3">
    <source>
        <dbReference type="ARBA" id="ARBA00023163"/>
    </source>
</evidence>
<proteinExistence type="inferred from homology"/>
<dbReference type="AlphaFoldDB" id="A0AAD9ZJC0"/>
<keyword evidence="2 6" id="KW-0805">Transcription regulation</keyword>
<dbReference type="SUPFAM" id="SSF54277">
    <property type="entry name" value="CAD &amp; PB1 domains"/>
    <property type="match status" value="1"/>
</dbReference>
<feature type="transmembrane region" description="Helical" evidence="7">
    <location>
        <begin position="90"/>
        <end position="107"/>
    </location>
</feature>
<comment type="function">
    <text evidence="6">Aux/IAA proteins are short-lived transcriptional factors that function as repressors of early auxin response genes at low auxin concentrations.</text>
</comment>
<evidence type="ECO:0000259" key="8">
    <source>
        <dbReference type="PROSITE" id="PS51745"/>
    </source>
</evidence>
<evidence type="ECO:0000256" key="5">
    <source>
        <dbReference type="ARBA" id="ARBA00023294"/>
    </source>
</evidence>
<dbReference type="Gene3D" id="3.10.20.90">
    <property type="entry name" value="Phosphatidylinositol 3-kinase Catalytic Subunit, Chain A, domain 1"/>
    <property type="match status" value="1"/>
</dbReference>
<dbReference type="InterPro" id="IPR053793">
    <property type="entry name" value="PB1-like"/>
</dbReference>
<accession>A0AAD9ZJC0</accession>
<sequence>MPCNHSLFSFPSLVFLSPRHFSGKTDTSQKKIEENFPSLKMKNFRRDIEGKLVSYLHLPIGPVLLRICCFAASRICKGCKFLGTHKERTLALFFFVVEAISVVLDLIGKNKEVFLLAAFLLSAFGFAITLFACVEEKTNTKSLAERQLKAVEFVFSVIQLVVTFFQFLLTVLQVKNSYNASAFPLAFAMIAVVFIFKKSGNIDDCDDHSLPKDFLLPPVNLQPIDPVLPISIPIQLDLTAETSSPNQVNPTSPLAKSSTHASDVVMCNDHPVNVVLSKNIEVLVPEYGVQRAIDLIVFTCYTDLYKELKTMFSIRLYFNKRPKSHWELIYEDDNGDMFLVGDYSWDVFYHNVRKLYLYKKKSLRNNIMLKRPQLIHDDVSPPPAAFPAEQKTIMEPVAAYSPHSSSHILNDIDIEVASNIAQPAPGSVLLDMLEADSMEGLSQLFQVEMEAAM</sequence>
<dbReference type="Proteomes" id="UP001281410">
    <property type="component" value="Unassembled WGS sequence"/>
</dbReference>
<dbReference type="InterPro" id="IPR033389">
    <property type="entry name" value="AUX/IAA_dom"/>
</dbReference>
<feature type="transmembrane region" description="Helical" evidence="7">
    <location>
        <begin position="178"/>
        <end position="196"/>
    </location>
</feature>
<evidence type="ECO:0000313" key="9">
    <source>
        <dbReference type="EMBL" id="KAK3183040.1"/>
    </source>
</evidence>
<dbReference type="EMBL" id="JANJYJ010000010">
    <property type="protein sequence ID" value="KAK3183040.1"/>
    <property type="molecule type" value="Genomic_DNA"/>
</dbReference>
<dbReference type="PANTHER" id="PTHR31384">
    <property type="entry name" value="AUXIN RESPONSE FACTOR 4-RELATED"/>
    <property type="match status" value="1"/>
</dbReference>
<evidence type="ECO:0000256" key="7">
    <source>
        <dbReference type="SAM" id="Phobius"/>
    </source>
</evidence>
<keyword evidence="7" id="KW-1133">Transmembrane helix</keyword>
<evidence type="ECO:0000256" key="6">
    <source>
        <dbReference type="RuleBase" id="RU004549"/>
    </source>
</evidence>
<dbReference type="InterPro" id="IPR044835">
    <property type="entry name" value="ARF_plant"/>
</dbReference>
<dbReference type="Pfam" id="PF02309">
    <property type="entry name" value="AUX_IAA"/>
    <property type="match status" value="1"/>
</dbReference>